<dbReference type="Pfam" id="PF13145">
    <property type="entry name" value="Rotamase_2"/>
    <property type="match status" value="1"/>
</dbReference>
<dbReference type="PANTHER" id="PTHR47245:SF1">
    <property type="entry name" value="FOLDASE PROTEIN PRSA"/>
    <property type="match status" value="1"/>
</dbReference>
<feature type="domain" description="PpiC" evidence="7">
    <location>
        <begin position="219"/>
        <end position="347"/>
    </location>
</feature>
<dbReference type="GO" id="GO:0003755">
    <property type="term" value="F:peptidyl-prolyl cis-trans isomerase activity"/>
    <property type="evidence" value="ECO:0007669"/>
    <property type="project" value="UniProtKB-KW"/>
</dbReference>
<keyword evidence="5 8" id="KW-0413">Isomerase</keyword>
<gene>
    <name evidence="8" type="ORF">FRC96_13435</name>
</gene>
<evidence type="ECO:0000256" key="2">
    <source>
        <dbReference type="ARBA" id="ARBA00013194"/>
    </source>
</evidence>
<evidence type="ECO:0000256" key="5">
    <source>
        <dbReference type="ARBA" id="ARBA00023235"/>
    </source>
</evidence>
<dbReference type="EMBL" id="VOSL01000054">
    <property type="protein sequence ID" value="TXD34615.1"/>
    <property type="molecule type" value="Genomic_DNA"/>
</dbReference>
<evidence type="ECO:0000313" key="8">
    <source>
        <dbReference type="EMBL" id="TXD34615.1"/>
    </source>
</evidence>
<dbReference type="OrthoDB" id="270355at2"/>
<sequence>MKKMIVMQIARQTSFRIIPGIAILALATATGCSTNAPSQDADVNVATPSESAPDEKTQTPSSEGSSEEVVDANEDPDRAELHHIYFSLPDGISTRATGPVATVGGVSVSAQTYHEQLDYFAGKPNEDGSHDYAINNALKKVIQRQLLLNAFAPEEAAIEAERARMRQRQVDAARERLGEDADLTMVLHPWESDSSFGRKEAVDHLLIAQAMNRLEMSLPDRDDAIAYYESHPEEFQTQTVVEARVISARHVAADQDPRAHIAELHEHLIAEGADRDALFEQHRDPIYGLVSVTEDDARGPEANPVAIVAFEQQVDQISEPFEHRGIWMVVWTHTRHEAGLIPFEKIEENLLERLRFEAREHAWTTVSEQLLEQSEVTVHWENLTTPPAPGEHR</sequence>
<organism evidence="8 9">
    <name type="scientific">Lujinxingia vulgaris</name>
    <dbReference type="NCBI Taxonomy" id="2600176"/>
    <lineage>
        <taxon>Bacteria</taxon>
        <taxon>Deltaproteobacteria</taxon>
        <taxon>Bradymonadales</taxon>
        <taxon>Lujinxingiaceae</taxon>
        <taxon>Lujinxingia</taxon>
    </lineage>
</organism>
<dbReference type="PROSITE" id="PS51257">
    <property type="entry name" value="PROKAR_LIPOPROTEIN"/>
    <property type="match status" value="1"/>
</dbReference>
<dbReference type="EC" id="5.2.1.8" evidence="2"/>
<dbReference type="Gene3D" id="1.10.4030.10">
    <property type="entry name" value="Porin chaperone SurA, peptide-binding domain"/>
    <property type="match status" value="1"/>
</dbReference>
<keyword evidence="4" id="KW-0697">Rotamase</keyword>
<feature type="region of interest" description="Disordered" evidence="6">
    <location>
        <begin position="35"/>
        <end position="74"/>
    </location>
</feature>
<protein>
    <recommendedName>
        <fullName evidence="2">peptidylprolyl isomerase</fullName>
        <ecNumber evidence="2">5.2.1.8</ecNumber>
    </recommendedName>
</protein>
<keyword evidence="3" id="KW-0732">Signal</keyword>
<proteinExistence type="predicted"/>
<dbReference type="InterPro" id="IPR046357">
    <property type="entry name" value="PPIase_dom_sf"/>
</dbReference>
<evidence type="ECO:0000256" key="3">
    <source>
        <dbReference type="ARBA" id="ARBA00022729"/>
    </source>
</evidence>
<evidence type="ECO:0000256" key="6">
    <source>
        <dbReference type="SAM" id="MobiDB-lite"/>
    </source>
</evidence>
<comment type="caution">
    <text evidence="8">The sequence shown here is derived from an EMBL/GenBank/DDBJ whole genome shotgun (WGS) entry which is preliminary data.</text>
</comment>
<dbReference type="RefSeq" id="WP_146975036.1">
    <property type="nucleotide sequence ID" value="NZ_VOSL01000054.1"/>
</dbReference>
<evidence type="ECO:0000313" key="9">
    <source>
        <dbReference type="Proteomes" id="UP000321046"/>
    </source>
</evidence>
<dbReference type="Proteomes" id="UP000321046">
    <property type="component" value="Unassembled WGS sequence"/>
</dbReference>
<dbReference type="Gene3D" id="3.10.50.40">
    <property type="match status" value="1"/>
</dbReference>
<dbReference type="AlphaFoldDB" id="A0A5C6XBU7"/>
<evidence type="ECO:0000256" key="4">
    <source>
        <dbReference type="ARBA" id="ARBA00023110"/>
    </source>
</evidence>
<evidence type="ECO:0000256" key="1">
    <source>
        <dbReference type="ARBA" id="ARBA00000971"/>
    </source>
</evidence>
<accession>A0A5C6XBU7</accession>
<feature type="compositionally biased region" description="Acidic residues" evidence="6">
    <location>
        <begin position="65"/>
        <end position="74"/>
    </location>
</feature>
<reference evidence="8 9" key="1">
    <citation type="submission" date="2019-08" db="EMBL/GenBank/DDBJ databases">
        <title>Bradymonadales sp. TMQ2.</title>
        <authorList>
            <person name="Liang Q."/>
        </authorList>
    </citation>
    <scope>NUCLEOTIDE SEQUENCE [LARGE SCALE GENOMIC DNA]</scope>
    <source>
        <strain evidence="8 9">TMQ2</strain>
    </source>
</reference>
<evidence type="ECO:0000259" key="7">
    <source>
        <dbReference type="Pfam" id="PF13145"/>
    </source>
</evidence>
<dbReference type="PANTHER" id="PTHR47245">
    <property type="entry name" value="PEPTIDYLPROLYL ISOMERASE"/>
    <property type="match status" value="1"/>
</dbReference>
<name>A0A5C6XBU7_9DELT</name>
<comment type="catalytic activity">
    <reaction evidence="1">
        <text>[protein]-peptidylproline (omega=180) = [protein]-peptidylproline (omega=0)</text>
        <dbReference type="Rhea" id="RHEA:16237"/>
        <dbReference type="Rhea" id="RHEA-COMP:10747"/>
        <dbReference type="Rhea" id="RHEA-COMP:10748"/>
        <dbReference type="ChEBI" id="CHEBI:83833"/>
        <dbReference type="ChEBI" id="CHEBI:83834"/>
        <dbReference type="EC" id="5.2.1.8"/>
    </reaction>
</comment>
<dbReference type="InterPro" id="IPR050245">
    <property type="entry name" value="PrsA_foldase"/>
</dbReference>
<dbReference type="InterPro" id="IPR000297">
    <property type="entry name" value="PPIase_PpiC"/>
</dbReference>